<dbReference type="KEGG" id="sfu:Sfum_1895"/>
<organism evidence="1 2">
    <name type="scientific">Syntrophobacter fumaroxidans (strain DSM 10017 / MPOB)</name>
    <dbReference type="NCBI Taxonomy" id="335543"/>
    <lineage>
        <taxon>Bacteria</taxon>
        <taxon>Pseudomonadati</taxon>
        <taxon>Thermodesulfobacteriota</taxon>
        <taxon>Syntrophobacteria</taxon>
        <taxon>Syntrophobacterales</taxon>
        <taxon>Syntrophobacteraceae</taxon>
        <taxon>Syntrophobacter</taxon>
    </lineage>
</organism>
<dbReference type="AlphaFoldDB" id="A0LJH8"/>
<protein>
    <submittedName>
        <fullName evidence="1">Uncharacterized protein</fullName>
    </submittedName>
</protein>
<reference evidence="1 2" key="1">
    <citation type="submission" date="2006-10" db="EMBL/GenBank/DDBJ databases">
        <title>Complete sequence of Syntrophobacter fumaroxidans MPOB.</title>
        <authorList>
            <consortium name="US DOE Joint Genome Institute"/>
            <person name="Copeland A."/>
            <person name="Lucas S."/>
            <person name="Lapidus A."/>
            <person name="Barry K."/>
            <person name="Detter J.C."/>
            <person name="Glavina del Rio T."/>
            <person name="Hammon N."/>
            <person name="Israni S."/>
            <person name="Pitluck S."/>
            <person name="Goltsman E.G."/>
            <person name="Martinez M."/>
            <person name="Schmutz J."/>
            <person name="Larimer F."/>
            <person name="Land M."/>
            <person name="Hauser L."/>
            <person name="Kyrpides N."/>
            <person name="Kim E."/>
            <person name="Boone D.R."/>
            <person name="Brockman F."/>
            <person name="Culley D."/>
            <person name="Ferry J."/>
            <person name="Gunsalus R."/>
            <person name="McInerney M.J."/>
            <person name="Morrison M."/>
            <person name="Plugge C."/>
            <person name="Rohlin L."/>
            <person name="Scholten J."/>
            <person name="Sieber J."/>
            <person name="Stams A.J.M."/>
            <person name="Worm P."/>
            <person name="Henstra A.M."/>
            <person name="Richardson P."/>
        </authorList>
    </citation>
    <scope>NUCLEOTIDE SEQUENCE [LARGE SCALE GENOMIC DNA]</scope>
    <source>
        <strain evidence="2">DSM 10017 / MPOB</strain>
    </source>
</reference>
<proteinExistence type="predicted"/>
<dbReference type="Proteomes" id="UP000001784">
    <property type="component" value="Chromosome"/>
</dbReference>
<dbReference type="HOGENOM" id="CLU_2669799_0_0_7"/>
<evidence type="ECO:0000313" key="1">
    <source>
        <dbReference type="EMBL" id="ABK17580.1"/>
    </source>
</evidence>
<dbReference type="RefSeq" id="WP_011698750.1">
    <property type="nucleotide sequence ID" value="NC_008554.1"/>
</dbReference>
<sequence length="75" mass="8211">MNEYPNNAMECAPDTQAGPTLEDAARMLETARTQRVLECSKALQQVLDAHGCKLEPVVTIRGNQVLSQIVVASRE</sequence>
<keyword evidence="2" id="KW-1185">Reference proteome</keyword>
<evidence type="ECO:0000313" key="2">
    <source>
        <dbReference type="Proteomes" id="UP000001784"/>
    </source>
</evidence>
<gene>
    <name evidence="1" type="ordered locus">Sfum_1895</name>
</gene>
<name>A0LJH8_SYNFM</name>
<accession>A0LJH8</accession>
<dbReference type="EMBL" id="CP000478">
    <property type="protein sequence ID" value="ABK17580.1"/>
    <property type="molecule type" value="Genomic_DNA"/>
</dbReference>
<dbReference type="STRING" id="335543.Sfum_1895"/>
<dbReference type="InParanoid" id="A0LJH8"/>